<feature type="compositionally biased region" description="Low complexity" evidence="1">
    <location>
        <begin position="83"/>
        <end position="94"/>
    </location>
</feature>
<feature type="compositionally biased region" description="Low complexity" evidence="1">
    <location>
        <begin position="21"/>
        <end position="31"/>
    </location>
</feature>
<evidence type="ECO:0000256" key="2">
    <source>
        <dbReference type="SAM" id="Phobius"/>
    </source>
</evidence>
<dbReference type="OrthoDB" id="4485680at2"/>
<evidence type="ECO:0000313" key="4">
    <source>
        <dbReference type="Proteomes" id="UP000002255"/>
    </source>
</evidence>
<evidence type="ECO:0000313" key="3">
    <source>
        <dbReference type="EMBL" id="ACZ30134.1"/>
    </source>
</evidence>
<dbReference type="KEGG" id="xce:Xcel_1103"/>
<evidence type="ECO:0000256" key="1">
    <source>
        <dbReference type="SAM" id="MobiDB-lite"/>
    </source>
</evidence>
<reference evidence="4" key="1">
    <citation type="submission" date="2009-11" db="EMBL/GenBank/DDBJ databases">
        <title>The complete chromosome of Xylanimonas cellulosilytica DSM 15894.</title>
        <authorList>
            <consortium name="US DOE Joint Genome Institute (JGI-PGF)"/>
            <person name="Lucas S."/>
            <person name="Copeland A."/>
            <person name="Lapidus A."/>
            <person name="Glavina del Rio T."/>
            <person name="Dalin E."/>
            <person name="Tice H."/>
            <person name="Bruce D."/>
            <person name="Goodwin L."/>
            <person name="Pitluck S."/>
            <person name="Kyrpides N."/>
            <person name="Mavromatis K."/>
            <person name="Ivanova N."/>
            <person name="Mikhailova N."/>
            <person name="Foster B."/>
            <person name="Clum A."/>
            <person name="Brettin T."/>
            <person name="Detter J.C."/>
            <person name="Han C."/>
            <person name="Larimer F."/>
            <person name="Land M."/>
            <person name="Hauser L."/>
            <person name="Markowitz V."/>
            <person name="Cheng J.F."/>
            <person name="Hugenholtz P."/>
            <person name="Woyke T."/>
            <person name="Wu D."/>
            <person name="Gehrich-Schroeter G."/>
            <person name="Schneider S."/>
            <person name="Pukall S.R."/>
            <person name="Klenk H.P."/>
            <person name="Eisen J.A."/>
        </authorList>
    </citation>
    <scope>NUCLEOTIDE SEQUENCE [LARGE SCALE GENOMIC DNA]</scope>
    <source>
        <strain evidence="4">DSM 15894 / CECT 5975 / LMG 20990 / XIL07</strain>
    </source>
</reference>
<dbReference type="HOGENOM" id="CLU_667206_0_0_11"/>
<feature type="compositionally biased region" description="Pro residues" evidence="1">
    <location>
        <begin position="95"/>
        <end position="104"/>
    </location>
</feature>
<feature type="region of interest" description="Disordered" evidence="1">
    <location>
        <begin position="125"/>
        <end position="145"/>
    </location>
</feature>
<dbReference type="eggNOG" id="ENOG5032W33">
    <property type="taxonomic scope" value="Bacteria"/>
</dbReference>
<feature type="region of interest" description="Disordered" evidence="1">
    <location>
        <begin position="269"/>
        <end position="297"/>
    </location>
</feature>
<feature type="compositionally biased region" description="Low complexity" evidence="1">
    <location>
        <begin position="283"/>
        <end position="295"/>
    </location>
</feature>
<keyword evidence="4" id="KW-1185">Reference proteome</keyword>
<feature type="region of interest" description="Disordered" evidence="1">
    <location>
        <begin position="1"/>
        <end position="107"/>
    </location>
</feature>
<feature type="transmembrane region" description="Helical" evidence="2">
    <location>
        <begin position="241"/>
        <end position="263"/>
    </location>
</feature>
<protein>
    <submittedName>
        <fullName evidence="3">Uncharacterized protein</fullName>
    </submittedName>
</protein>
<keyword evidence="2" id="KW-0812">Transmembrane</keyword>
<keyword evidence="2" id="KW-1133">Transmembrane helix</keyword>
<accession>D1BZI0</accession>
<dbReference type="EMBL" id="CP001821">
    <property type="protein sequence ID" value="ACZ30134.1"/>
    <property type="molecule type" value="Genomic_DNA"/>
</dbReference>
<reference evidence="3 4" key="2">
    <citation type="journal article" date="2010" name="Stand. Genomic Sci.">
        <title>Complete genome sequence of Xylanimonas cellulosilytica type strain (XIL07).</title>
        <authorList>
            <person name="Foster B."/>
            <person name="Pukall R."/>
            <person name="Abt B."/>
            <person name="Nolan M."/>
            <person name="Glavina Del Rio T."/>
            <person name="Chen F."/>
            <person name="Lucas S."/>
            <person name="Tice H."/>
            <person name="Pitluck S."/>
            <person name="Cheng J.-F."/>
            <person name="Chertkov O."/>
            <person name="Brettin T."/>
            <person name="Han C."/>
            <person name="Detter J.C."/>
            <person name="Bruce D."/>
            <person name="Goodwin L."/>
            <person name="Ivanova N."/>
            <person name="Mavromatis K."/>
            <person name="Pati A."/>
            <person name="Mikhailova N."/>
            <person name="Chen A."/>
            <person name="Palaniappan K."/>
            <person name="Land M."/>
            <person name="Hauser L."/>
            <person name="Chang Y.-J."/>
            <person name="Jeffries C.D."/>
            <person name="Chain P."/>
            <person name="Rohde M."/>
            <person name="Goeker M."/>
            <person name="Bristow J."/>
            <person name="Eisen J.A."/>
            <person name="Markowitz V."/>
            <person name="Hugenholtz P."/>
            <person name="Kyrpides N.C."/>
            <person name="Klenk H.-P."/>
            <person name="Lapidus A."/>
        </authorList>
    </citation>
    <scope>NUCLEOTIDE SEQUENCE [LARGE SCALE GENOMIC DNA]</scope>
    <source>
        <strain evidence="4">DSM 15894 / CECT 5975 / LMG 20990 / XIL07</strain>
    </source>
</reference>
<dbReference type="STRING" id="446471.Xcel_1103"/>
<proteinExistence type="predicted"/>
<feature type="compositionally biased region" description="Pro residues" evidence="1">
    <location>
        <begin position="9"/>
        <end position="20"/>
    </location>
</feature>
<keyword evidence="2" id="KW-0472">Membrane</keyword>
<organism evidence="3 4">
    <name type="scientific">Xylanimonas cellulosilytica (strain DSM 15894 / JCM 12276 / CECT 5975 / KCTC 9989 / LMG 20990 / NBRC 107835 / XIL07)</name>
    <dbReference type="NCBI Taxonomy" id="446471"/>
    <lineage>
        <taxon>Bacteria</taxon>
        <taxon>Bacillati</taxon>
        <taxon>Actinomycetota</taxon>
        <taxon>Actinomycetes</taxon>
        <taxon>Micrococcales</taxon>
        <taxon>Promicromonosporaceae</taxon>
        <taxon>Xylanimonas</taxon>
    </lineage>
</organism>
<sequence length="412" mass="41360">MSSPHTPGSVPPPPPPPVPAPGAADAAPRRALTNDDIPTAPFTAVPAELPPSAGHAPVPPPPDAPAAAPVRRTSIAQRLPRGAAPTSPFAAAAPQPAPRVPYPGIPLQQVSAPAQNDWFDAAAQQQAAPSYAPQGEATAGSYGGAAPAGQYPAAVAPAGYPQATYPQETYPQAVSPQETYPHAAHPQAASPQGYAPDGYAAAGYAPGYAEAAAAGGYAPAEHAYAAQPDAAPRRRRLSPGWVAFIALDVVLLVGVVVFAWNMLTGPVNAPAVGSPTSSTTQDAEASPEPSAPAAPTLAEFASPSGNITCVITTAEVTCGIAQLNQQPAPVDGCDGTVGYRVTVSAETGEVSLPCVPVDQQPQAAPEGTTSLEYTESVTQGQFTCISADTGMSCKDDTSGKGFTIAKAGIGTF</sequence>
<dbReference type="RefSeq" id="WP_012877876.1">
    <property type="nucleotide sequence ID" value="NC_013530.1"/>
</dbReference>
<dbReference type="AlphaFoldDB" id="D1BZI0"/>
<gene>
    <name evidence="3" type="ordered locus">Xcel_1103</name>
</gene>
<name>D1BZI0_XYLCX</name>
<dbReference type="Proteomes" id="UP000002255">
    <property type="component" value="Chromosome"/>
</dbReference>